<keyword evidence="2" id="KW-0472">Membrane</keyword>
<evidence type="ECO:0000313" key="5">
    <source>
        <dbReference type="Proteomes" id="UP001498771"/>
    </source>
</evidence>
<name>A0ABR1F092_9ASCO</name>
<gene>
    <name evidence="4" type="ORF">BZA70DRAFT_73735</name>
</gene>
<dbReference type="PANTHER" id="PTHR42923:SF42">
    <property type="entry name" value="AMINE OXIDASE DOMAIN-CONTAINING PROTEIN"/>
    <property type="match status" value="1"/>
</dbReference>
<dbReference type="InterPro" id="IPR002937">
    <property type="entry name" value="Amino_oxidase"/>
</dbReference>
<feature type="region of interest" description="Disordered" evidence="1">
    <location>
        <begin position="1"/>
        <end position="22"/>
    </location>
</feature>
<evidence type="ECO:0000256" key="1">
    <source>
        <dbReference type="SAM" id="MobiDB-lite"/>
    </source>
</evidence>
<protein>
    <recommendedName>
        <fullName evidence="3">Amine oxidase domain-containing protein</fullName>
    </recommendedName>
</protein>
<dbReference type="InterPro" id="IPR050464">
    <property type="entry name" value="Zeta_carotene_desat/Oxidored"/>
</dbReference>
<dbReference type="Pfam" id="PF01593">
    <property type="entry name" value="Amino_oxidase"/>
    <property type="match status" value="1"/>
</dbReference>
<accession>A0ABR1F092</accession>
<dbReference type="RefSeq" id="XP_064766306.1">
    <property type="nucleotide sequence ID" value="XM_064915371.1"/>
</dbReference>
<dbReference type="GeneID" id="90040883"/>
<dbReference type="PANTHER" id="PTHR42923">
    <property type="entry name" value="PROTOPORPHYRINOGEN OXIDASE"/>
    <property type="match status" value="1"/>
</dbReference>
<reference evidence="4 5" key="1">
    <citation type="submission" date="2024-03" db="EMBL/GenBank/DDBJ databases">
        <title>Genome-scale model development and genomic sequencing of the oleaginous clade Lipomyces.</title>
        <authorList>
            <consortium name="Lawrence Berkeley National Laboratory"/>
            <person name="Czajka J.J."/>
            <person name="Han Y."/>
            <person name="Kim J."/>
            <person name="Mondo S.J."/>
            <person name="Hofstad B.A."/>
            <person name="Robles A."/>
            <person name="Haridas S."/>
            <person name="Riley R."/>
            <person name="LaButti K."/>
            <person name="Pangilinan J."/>
            <person name="Andreopoulos W."/>
            <person name="Lipzen A."/>
            <person name="Yan J."/>
            <person name="Wang M."/>
            <person name="Ng V."/>
            <person name="Grigoriev I.V."/>
            <person name="Spatafora J.W."/>
            <person name="Magnuson J.K."/>
            <person name="Baker S.E."/>
            <person name="Pomraning K.R."/>
        </authorList>
    </citation>
    <scope>NUCLEOTIDE SEQUENCE [LARGE SCALE GENOMIC DNA]</scope>
    <source>
        <strain evidence="4 5">Phaff 52-87</strain>
    </source>
</reference>
<keyword evidence="2" id="KW-0812">Transmembrane</keyword>
<dbReference type="SUPFAM" id="SSF51905">
    <property type="entry name" value="FAD/NAD(P)-binding domain"/>
    <property type="match status" value="1"/>
</dbReference>
<proteinExistence type="predicted"/>
<keyword evidence="2" id="KW-1133">Transmembrane helix</keyword>
<feature type="transmembrane region" description="Helical" evidence="2">
    <location>
        <begin position="159"/>
        <end position="181"/>
    </location>
</feature>
<dbReference type="Proteomes" id="UP001498771">
    <property type="component" value="Unassembled WGS sequence"/>
</dbReference>
<sequence>MPDRTSSISSSTTAISSSGGSTPARTVIKVAVIGTGLAGLVSAYRLATSNSGSVEFEVHLFDESPVIGFDASSISVTDSDGVERRVDVPMRSFAGGYYTRVIALYRSLGLQFHNAKFSYSFSEVSNDVKSERGAETYYMHGGQKQLIKKSGRPVEKGRVAYYASLVAVLFWYIYFTLVAAFSRPKGGLTFENEARLDHSRRARYWYMTDPDDVLNERSGGSGFKSRNLFRKENIYGSMETGDEDEVMIGTGVETLREYVARWHFPRWFVDRFMTPLFCAMSTCTVDTIMDAPAADVIDYKRTTFMKPHYLLSKNSRSAVDALTACLNPDNIHLGMAVKSMLSEGSTWTIRTGDRDYNHFVHVIIATPPSVARELHPPLEKIFKDVKSEYVRVLVHTDSRVLDYMNPKDIRDLNLIRTADRAEATHVLFPGVYQTTSPTTLCSYPDQPESADFGGRIAPEKIVKESRFERVVRSAELVQAIEKMRKHQGRHNVWVTGSWMWQGLVLLEGCVASADYVTERIKTKSGKTTISSRDIV</sequence>
<comment type="caution">
    <text evidence="4">The sequence shown here is derived from an EMBL/GenBank/DDBJ whole genome shotgun (WGS) entry which is preliminary data.</text>
</comment>
<organism evidence="4 5">
    <name type="scientific">Myxozyma melibiosi</name>
    <dbReference type="NCBI Taxonomy" id="54550"/>
    <lineage>
        <taxon>Eukaryota</taxon>
        <taxon>Fungi</taxon>
        <taxon>Dikarya</taxon>
        <taxon>Ascomycota</taxon>
        <taxon>Saccharomycotina</taxon>
        <taxon>Lipomycetes</taxon>
        <taxon>Lipomycetales</taxon>
        <taxon>Lipomycetaceae</taxon>
        <taxon>Myxozyma</taxon>
    </lineage>
</organism>
<dbReference type="EMBL" id="JBBJBU010000012">
    <property type="protein sequence ID" value="KAK7203273.1"/>
    <property type="molecule type" value="Genomic_DNA"/>
</dbReference>
<feature type="domain" description="Amine oxidase" evidence="3">
    <location>
        <begin position="298"/>
        <end position="379"/>
    </location>
</feature>
<dbReference type="InterPro" id="IPR036188">
    <property type="entry name" value="FAD/NAD-bd_sf"/>
</dbReference>
<keyword evidence="5" id="KW-1185">Reference proteome</keyword>
<dbReference type="Pfam" id="PF13450">
    <property type="entry name" value="NAD_binding_8"/>
    <property type="match status" value="1"/>
</dbReference>
<evidence type="ECO:0000313" key="4">
    <source>
        <dbReference type="EMBL" id="KAK7203273.1"/>
    </source>
</evidence>
<dbReference type="Gene3D" id="3.50.50.60">
    <property type="entry name" value="FAD/NAD(P)-binding domain"/>
    <property type="match status" value="1"/>
</dbReference>
<evidence type="ECO:0000256" key="2">
    <source>
        <dbReference type="SAM" id="Phobius"/>
    </source>
</evidence>
<evidence type="ECO:0000259" key="3">
    <source>
        <dbReference type="Pfam" id="PF01593"/>
    </source>
</evidence>